<reference evidence="2" key="1">
    <citation type="submission" date="2021-04" db="EMBL/GenBank/DDBJ databases">
        <title>Draft genome sequence of Xylanibacillus composti strain K13.</title>
        <authorList>
            <person name="Uke A."/>
            <person name="Chhe C."/>
            <person name="Baramee S."/>
            <person name="Kosugi A."/>
        </authorList>
    </citation>
    <scope>NUCLEOTIDE SEQUENCE</scope>
    <source>
        <strain evidence="2">K13</strain>
    </source>
</reference>
<comment type="caution">
    <text evidence="2">The sequence shown here is derived from an EMBL/GenBank/DDBJ whole genome shotgun (WGS) entry which is preliminary data.</text>
</comment>
<name>A0A8J4GZN3_9BACL</name>
<dbReference type="RefSeq" id="WP_244865006.1">
    <property type="nucleotide sequence ID" value="NZ_BOVK01000013.1"/>
</dbReference>
<accession>A0A8J4GZN3</accession>
<proteinExistence type="predicted"/>
<organism evidence="2 3">
    <name type="scientific">Xylanibacillus composti</name>
    <dbReference type="NCBI Taxonomy" id="1572762"/>
    <lineage>
        <taxon>Bacteria</taxon>
        <taxon>Bacillati</taxon>
        <taxon>Bacillota</taxon>
        <taxon>Bacilli</taxon>
        <taxon>Bacillales</taxon>
        <taxon>Paenibacillaceae</taxon>
        <taxon>Xylanibacillus</taxon>
    </lineage>
</organism>
<keyword evidence="3" id="KW-1185">Reference proteome</keyword>
<evidence type="ECO:0000313" key="3">
    <source>
        <dbReference type="Proteomes" id="UP000677918"/>
    </source>
</evidence>
<dbReference type="EMBL" id="BOVK01000013">
    <property type="protein sequence ID" value="GIQ68177.1"/>
    <property type="molecule type" value="Genomic_DNA"/>
</dbReference>
<evidence type="ECO:0000313" key="2">
    <source>
        <dbReference type="EMBL" id="GIQ68177.1"/>
    </source>
</evidence>
<dbReference type="InterPro" id="IPR035992">
    <property type="entry name" value="Ricin_B-like_lectins"/>
</dbReference>
<evidence type="ECO:0000259" key="1">
    <source>
        <dbReference type="Pfam" id="PF14200"/>
    </source>
</evidence>
<dbReference type="AlphaFoldDB" id="A0A8J4GZN3"/>
<dbReference type="InterPro" id="IPR000772">
    <property type="entry name" value="Ricin_B_lectin"/>
</dbReference>
<sequence length="68" mass="7420">MITAAAIKRWHIVAHNDGTYKLISQHSGKALDVTDHGTANGTNVPNLERQWASGPEVDIDQAVRLCQV</sequence>
<feature type="domain" description="Ricin B lectin" evidence="1">
    <location>
        <begin position="8"/>
        <end position="44"/>
    </location>
</feature>
<dbReference type="Pfam" id="PF14200">
    <property type="entry name" value="RicinB_lectin_2"/>
    <property type="match status" value="1"/>
</dbReference>
<protein>
    <recommendedName>
        <fullName evidence="1">Ricin B lectin domain-containing protein</fullName>
    </recommendedName>
</protein>
<dbReference type="Proteomes" id="UP000677918">
    <property type="component" value="Unassembled WGS sequence"/>
</dbReference>
<gene>
    <name evidence="2" type="ORF">XYCOK13_10010</name>
</gene>
<dbReference type="CDD" id="cd00161">
    <property type="entry name" value="beta-trefoil_Ricin-like"/>
    <property type="match status" value="1"/>
</dbReference>
<dbReference type="Gene3D" id="2.80.10.50">
    <property type="match status" value="1"/>
</dbReference>
<dbReference type="SUPFAM" id="SSF50370">
    <property type="entry name" value="Ricin B-like lectins"/>
    <property type="match status" value="1"/>
</dbReference>